<dbReference type="Gene3D" id="3.40.33.10">
    <property type="entry name" value="CAP"/>
    <property type="match status" value="1"/>
</dbReference>
<name>A0ABP5PDC4_9ACTN</name>
<evidence type="ECO:0000259" key="2">
    <source>
        <dbReference type="Pfam" id="PF00188"/>
    </source>
</evidence>
<proteinExistence type="predicted"/>
<gene>
    <name evidence="3" type="ORF">GCM10009850_051550</name>
</gene>
<sequence length="189" mass="19881">MMRRPLGLFAAAAALATIAAPMSPAQAATASLSSGVGQSGSFILSRLATTASSFGAAAVGSAQENEVVRLVNARRAKKKGCRALKHHRQLHRAARGHSVDMVENNYFSSTDRDGRTFMDRIREAGFTGGTSFAENIGKGQGTPAKVVQSWMEAPVTKAAIMNCKFTFIGVGAAEDSNGVISWTQDFAAK</sequence>
<feature type="signal peptide" evidence="1">
    <location>
        <begin position="1"/>
        <end position="27"/>
    </location>
</feature>
<dbReference type="EMBL" id="BAAAQX010000013">
    <property type="protein sequence ID" value="GAA2209696.1"/>
    <property type="molecule type" value="Genomic_DNA"/>
</dbReference>
<evidence type="ECO:0000256" key="1">
    <source>
        <dbReference type="SAM" id="SignalP"/>
    </source>
</evidence>
<dbReference type="InterPro" id="IPR014044">
    <property type="entry name" value="CAP_dom"/>
</dbReference>
<protein>
    <recommendedName>
        <fullName evidence="2">SCP domain-containing protein</fullName>
    </recommendedName>
</protein>
<evidence type="ECO:0000313" key="3">
    <source>
        <dbReference type="EMBL" id="GAA2209696.1"/>
    </source>
</evidence>
<dbReference type="Pfam" id="PF00188">
    <property type="entry name" value="CAP"/>
    <property type="match status" value="1"/>
</dbReference>
<dbReference type="RefSeq" id="WP_344479394.1">
    <property type="nucleotide sequence ID" value="NZ_BAAAQX010000013.1"/>
</dbReference>
<dbReference type="InterPro" id="IPR035940">
    <property type="entry name" value="CAP_sf"/>
</dbReference>
<dbReference type="CDD" id="cd05379">
    <property type="entry name" value="CAP_bacterial"/>
    <property type="match status" value="1"/>
</dbReference>
<dbReference type="Proteomes" id="UP001499843">
    <property type="component" value="Unassembled WGS sequence"/>
</dbReference>
<organism evidence="3 4">
    <name type="scientific">Nonomuraea monospora</name>
    <dbReference type="NCBI Taxonomy" id="568818"/>
    <lineage>
        <taxon>Bacteria</taxon>
        <taxon>Bacillati</taxon>
        <taxon>Actinomycetota</taxon>
        <taxon>Actinomycetes</taxon>
        <taxon>Streptosporangiales</taxon>
        <taxon>Streptosporangiaceae</taxon>
        <taxon>Nonomuraea</taxon>
    </lineage>
</organism>
<dbReference type="SUPFAM" id="SSF55797">
    <property type="entry name" value="PR-1-like"/>
    <property type="match status" value="1"/>
</dbReference>
<evidence type="ECO:0000313" key="4">
    <source>
        <dbReference type="Proteomes" id="UP001499843"/>
    </source>
</evidence>
<accession>A0ABP5PDC4</accession>
<feature type="domain" description="SCP" evidence="2">
    <location>
        <begin position="68"/>
        <end position="186"/>
    </location>
</feature>
<reference evidence="4" key="1">
    <citation type="journal article" date="2019" name="Int. J. Syst. Evol. Microbiol.">
        <title>The Global Catalogue of Microorganisms (GCM) 10K type strain sequencing project: providing services to taxonomists for standard genome sequencing and annotation.</title>
        <authorList>
            <consortium name="The Broad Institute Genomics Platform"/>
            <consortium name="The Broad Institute Genome Sequencing Center for Infectious Disease"/>
            <person name="Wu L."/>
            <person name="Ma J."/>
        </authorList>
    </citation>
    <scope>NUCLEOTIDE SEQUENCE [LARGE SCALE GENOMIC DNA]</scope>
    <source>
        <strain evidence="4">JCM 16114</strain>
    </source>
</reference>
<dbReference type="PANTHER" id="PTHR31157:SF1">
    <property type="entry name" value="SCP DOMAIN-CONTAINING PROTEIN"/>
    <property type="match status" value="1"/>
</dbReference>
<dbReference type="PANTHER" id="PTHR31157">
    <property type="entry name" value="SCP DOMAIN-CONTAINING PROTEIN"/>
    <property type="match status" value="1"/>
</dbReference>
<feature type="chain" id="PRO_5045361447" description="SCP domain-containing protein" evidence="1">
    <location>
        <begin position="28"/>
        <end position="189"/>
    </location>
</feature>
<comment type="caution">
    <text evidence="3">The sequence shown here is derived from an EMBL/GenBank/DDBJ whole genome shotgun (WGS) entry which is preliminary data.</text>
</comment>
<keyword evidence="4" id="KW-1185">Reference proteome</keyword>
<keyword evidence="1" id="KW-0732">Signal</keyword>